<keyword evidence="1" id="KW-0808">Transferase</keyword>
<dbReference type="Pfam" id="PF13424">
    <property type="entry name" value="TPR_12"/>
    <property type="match status" value="3"/>
</dbReference>
<reference evidence="7" key="2">
    <citation type="submission" date="2020-09" db="EMBL/GenBank/DDBJ databases">
        <authorList>
            <person name="Sun Q."/>
            <person name="Kim S."/>
        </authorList>
    </citation>
    <scope>NUCLEOTIDE SEQUENCE</scope>
    <source>
        <strain evidence="7">KCTC 23224</strain>
    </source>
</reference>
<dbReference type="EMBL" id="BMYF01000017">
    <property type="protein sequence ID" value="GHB44798.1"/>
    <property type="molecule type" value="Genomic_DNA"/>
</dbReference>
<evidence type="ECO:0000313" key="8">
    <source>
        <dbReference type="Proteomes" id="UP000642809"/>
    </source>
</evidence>
<dbReference type="Gene3D" id="1.20.5.1930">
    <property type="match status" value="1"/>
</dbReference>
<evidence type="ECO:0000256" key="4">
    <source>
        <dbReference type="PROSITE-ProRule" id="PRU00339"/>
    </source>
</evidence>
<dbReference type="PROSITE" id="PS50005">
    <property type="entry name" value="TPR"/>
    <property type="match status" value="1"/>
</dbReference>
<dbReference type="Gene3D" id="3.30.565.10">
    <property type="entry name" value="Histidine kinase-like ATPase, C-terminal domain"/>
    <property type="match status" value="1"/>
</dbReference>
<dbReference type="PROSITE" id="PS50109">
    <property type="entry name" value="HIS_KIN"/>
    <property type="match status" value="1"/>
</dbReference>
<dbReference type="GO" id="GO:0000155">
    <property type="term" value="F:phosphorelay sensor kinase activity"/>
    <property type="evidence" value="ECO:0007669"/>
    <property type="project" value="InterPro"/>
</dbReference>
<dbReference type="SMART" id="SM00387">
    <property type="entry name" value="HATPase_c"/>
    <property type="match status" value="1"/>
</dbReference>
<proteinExistence type="predicted"/>
<keyword evidence="5" id="KW-0812">Transmembrane</keyword>
<dbReference type="PANTHER" id="PTHR24421">
    <property type="entry name" value="NITRATE/NITRITE SENSOR PROTEIN NARX-RELATED"/>
    <property type="match status" value="1"/>
</dbReference>
<protein>
    <recommendedName>
        <fullName evidence="6">Histidine kinase domain-containing protein</fullName>
    </recommendedName>
</protein>
<organism evidence="7 8">
    <name type="scientific">Mongoliitalea lutea</name>
    <dbReference type="NCBI Taxonomy" id="849756"/>
    <lineage>
        <taxon>Bacteria</taxon>
        <taxon>Pseudomonadati</taxon>
        <taxon>Bacteroidota</taxon>
        <taxon>Cytophagia</taxon>
        <taxon>Cytophagales</taxon>
        <taxon>Cyclobacteriaceae</taxon>
        <taxon>Mongoliitalea</taxon>
    </lineage>
</organism>
<feature type="domain" description="Histidine kinase" evidence="6">
    <location>
        <begin position="442"/>
        <end position="627"/>
    </location>
</feature>
<dbReference type="InterPro" id="IPR011990">
    <property type="entry name" value="TPR-like_helical_dom_sf"/>
</dbReference>
<sequence length="638" mass="72480">MDSLGHVIATTSSDTIKAEAIMELAWKKMYEDSPQAKKLVFDGLAVMDQIDNLRVKGYGYTVAGVVYWVASSYDTATMYLEEAIKVYEQKGDERGLSAVYNNLSLIAQNQSKYPEALTYAMHSLELARKLENPSMLASATFTVGNIHYFLKDNEKALETFLEALYLFETHELSSNFHKLLLNIGSTYHNLQQLDSAKNFYARSLTQANAVNDYKTIAITTTNLGNLAMDASEYGKAVTYYKQAQNIYQEKFTNDFDHSLLLHSLAKAYSKLDNPLMAESYGKQSLALAEKVQDKQRTAAAHQILSDIYEQKGSFQQALFHFKSGTALKDSIFNLEKSAQLAEIETKYETALKDQQISEQQLTIVENKKNLQRSFFALVIAGLVLIAVLAIMILLRSRNKKEQKLLLQQKELEVKEAYIHAALESQESERKRFAQDLHDGFGQLISALRLNISRLQGNFDELETRVAVVDKSEGILQEMHQEIRNIAFNLMPATLIQFGLKEGLREFAQRMNQSEQINIEISVFGLDNRLEELQEISLYRVIQEWVNNAIKYANPQKISIQLTRHENELSLIIEDDGKGFDPSILKNATGNGWRNIQSRLQRIGAQWEVDSQAERTGTSFIIDIPSVEIKKQQQMTIPR</sequence>
<dbReference type="GO" id="GO:0046983">
    <property type="term" value="F:protein dimerization activity"/>
    <property type="evidence" value="ECO:0007669"/>
    <property type="project" value="InterPro"/>
</dbReference>
<keyword evidence="5" id="KW-0472">Membrane</keyword>
<dbReference type="GO" id="GO:0016020">
    <property type="term" value="C:membrane"/>
    <property type="evidence" value="ECO:0007669"/>
    <property type="project" value="InterPro"/>
</dbReference>
<name>A0A8J3CZ45_9BACT</name>
<accession>A0A8J3CZ45</accession>
<dbReference type="SUPFAM" id="SSF55874">
    <property type="entry name" value="ATPase domain of HSP90 chaperone/DNA topoisomerase II/histidine kinase"/>
    <property type="match status" value="1"/>
</dbReference>
<feature type="repeat" description="TPR" evidence="4">
    <location>
        <begin position="137"/>
        <end position="170"/>
    </location>
</feature>
<dbReference type="Gene3D" id="1.25.40.10">
    <property type="entry name" value="Tetratricopeptide repeat domain"/>
    <property type="match status" value="2"/>
</dbReference>
<dbReference type="Proteomes" id="UP000642809">
    <property type="component" value="Unassembled WGS sequence"/>
</dbReference>
<keyword evidence="3" id="KW-0902">Two-component regulatory system</keyword>
<dbReference type="CDD" id="cd16917">
    <property type="entry name" value="HATPase_UhpB-NarQ-NarX-like"/>
    <property type="match status" value="1"/>
</dbReference>
<evidence type="ECO:0000256" key="5">
    <source>
        <dbReference type="SAM" id="Phobius"/>
    </source>
</evidence>
<dbReference type="InterPro" id="IPR036890">
    <property type="entry name" value="HATPase_C_sf"/>
</dbReference>
<evidence type="ECO:0000313" key="7">
    <source>
        <dbReference type="EMBL" id="GHB44798.1"/>
    </source>
</evidence>
<reference evidence="7" key="1">
    <citation type="journal article" date="2014" name="Int. J. Syst. Evol. Microbiol.">
        <title>Complete genome sequence of Corynebacterium casei LMG S-19264T (=DSM 44701T), isolated from a smear-ripened cheese.</title>
        <authorList>
            <consortium name="US DOE Joint Genome Institute (JGI-PGF)"/>
            <person name="Walter F."/>
            <person name="Albersmeier A."/>
            <person name="Kalinowski J."/>
            <person name="Ruckert C."/>
        </authorList>
    </citation>
    <scope>NUCLEOTIDE SEQUENCE</scope>
    <source>
        <strain evidence="7">KCTC 23224</strain>
    </source>
</reference>
<dbReference type="AlphaFoldDB" id="A0A8J3CZ45"/>
<dbReference type="InterPro" id="IPR019734">
    <property type="entry name" value="TPR_rpt"/>
</dbReference>
<evidence type="ECO:0000256" key="1">
    <source>
        <dbReference type="ARBA" id="ARBA00022679"/>
    </source>
</evidence>
<dbReference type="InterPro" id="IPR003594">
    <property type="entry name" value="HATPase_dom"/>
</dbReference>
<comment type="caution">
    <text evidence="7">The sequence shown here is derived from an EMBL/GenBank/DDBJ whole genome shotgun (WGS) entry which is preliminary data.</text>
</comment>
<dbReference type="Pfam" id="PF02518">
    <property type="entry name" value="HATPase_c"/>
    <property type="match status" value="1"/>
</dbReference>
<feature type="transmembrane region" description="Helical" evidence="5">
    <location>
        <begin position="374"/>
        <end position="394"/>
    </location>
</feature>
<keyword evidence="4" id="KW-0802">TPR repeat</keyword>
<dbReference type="PANTHER" id="PTHR24421:SF59">
    <property type="entry name" value="OXYGEN SENSOR HISTIDINE KINASE NREB"/>
    <property type="match status" value="1"/>
</dbReference>
<dbReference type="InterPro" id="IPR050482">
    <property type="entry name" value="Sensor_HK_TwoCompSys"/>
</dbReference>
<dbReference type="SMART" id="SM00028">
    <property type="entry name" value="TPR"/>
    <property type="match status" value="7"/>
</dbReference>
<dbReference type="InterPro" id="IPR011712">
    <property type="entry name" value="Sig_transdc_His_kin_sub3_dim/P"/>
</dbReference>
<evidence type="ECO:0000259" key="6">
    <source>
        <dbReference type="PROSITE" id="PS50109"/>
    </source>
</evidence>
<keyword evidence="5" id="KW-1133">Transmembrane helix</keyword>
<gene>
    <name evidence="7" type="ORF">GCM10008106_27350</name>
</gene>
<dbReference type="SUPFAM" id="SSF48452">
    <property type="entry name" value="TPR-like"/>
    <property type="match status" value="2"/>
</dbReference>
<evidence type="ECO:0000256" key="2">
    <source>
        <dbReference type="ARBA" id="ARBA00022777"/>
    </source>
</evidence>
<dbReference type="InterPro" id="IPR005467">
    <property type="entry name" value="His_kinase_dom"/>
</dbReference>
<dbReference type="Pfam" id="PF07730">
    <property type="entry name" value="HisKA_3"/>
    <property type="match status" value="1"/>
</dbReference>
<keyword evidence="2" id="KW-0418">Kinase</keyword>
<keyword evidence="8" id="KW-1185">Reference proteome</keyword>
<evidence type="ECO:0000256" key="3">
    <source>
        <dbReference type="ARBA" id="ARBA00023012"/>
    </source>
</evidence>